<dbReference type="GO" id="GO:0003677">
    <property type="term" value="F:DNA binding"/>
    <property type="evidence" value="ECO:0007669"/>
    <property type="project" value="InterPro"/>
</dbReference>
<comment type="caution">
    <text evidence="1">The sequence shown here is derived from an EMBL/GenBank/DDBJ whole genome shotgun (WGS) entry which is preliminary data.</text>
</comment>
<keyword evidence="2" id="KW-1185">Reference proteome</keyword>
<dbReference type="Proteomes" id="UP001056429">
    <property type="component" value="Unassembled WGS sequence"/>
</dbReference>
<dbReference type="AlphaFoldDB" id="A0A9J6P519"/>
<gene>
    <name evidence="1" type="ORF">KDK92_16480</name>
</gene>
<sequence>MKKRNKEIRQRMDEKNVRQWQVAEAYGMDEGKFSRMMRHELEGETRMLILTIIEELAAKK</sequence>
<organism evidence="1 2">
    <name type="scientific">Oceanirhabdus seepicola</name>
    <dbReference type="NCBI Taxonomy" id="2828781"/>
    <lineage>
        <taxon>Bacteria</taxon>
        <taxon>Bacillati</taxon>
        <taxon>Bacillota</taxon>
        <taxon>Clostridia</taxon>
        <taxon>Eubacteriales</taxon>
        <taxon>Clostridiaceae</taxon>
        <taxon>Oceanirhabdus</taxon>
    </lineage>
</organism>
<dbReference type="EMBL" id="JAGSOJ010000003">
    <property type="protein sequence ID" value="MCM1991332.1"/>
    <property type="molecule type" value="Genomic_DNA"/>
</dbReference>
<dbReference type="InterPro" id="IPR010982">
    <property type="entry name" value="Lambda_DNA-bd_dom_sf"/>
</dbReference>
<reference evidence="1" key="1">
    <citation type="journal article" date="2021" name="mSystems">
        <title>Bacteria and Archaea Synergistically Convert Glycine Betaine to Biogenic Methane in the Formosa Cold Seep of the South China Sea.</title>
        <authorList>
            <person name="Li L."/>
            <person name="Zhang W."/>
            <person name="Zhang S."/>
            <person name="Song L."/>
            <person name="Sun Q."/>
            <person name="Zhang H."/>
            <person name="Xiang H."/>
            <person name="Dong X."/>
        </authorList>
    </citation>
    <scope>NUCLEOTIDE SEQUENCE</scope>
    <source>
        <strain evidence="1">ZWT</strain>
    </source>
</reference>
<protein>
    <recommendedName>
        <fullName evidence="3">XRE family transcriptional regulator</fullName>
    </recommendedName>
</protein>
<evidence type="ECO:0008006" key="3">
    <source>
        <dbReference type="Google" id="ProtNLM"/>
    </source>
</evidence>
<accession>A0A9J6P519</accession>
<proteinExistence type="predicted"/>
<dbReference type="SUPFAM" id="SSF47413">
    <property type="entry name" value="lambda repressor-like DNA-binding domains"/>
    <property type="match status" value="1"/>
</dbReference>
<reference evidence="1" key="2">
    <citation type="submission" date="2021-04" db="EMBL/GenBank/DDBJ databases">
        <authorList>
            <person name="Dong X."/>
        </authorList>
    </citation>
    <scope>NUCLEOTIDE SEQUENCE</scope>
    <source>
        <strain evidence="1">ZWT</strain>
    </source>
</reference>
<evidence type="ECO:0000313" key="2">
    <source>
        <dbReference type="Proteomes" id="UP001056429"/>
    </source>
</evidence>
<dbReference type="RefSeq" id="WP_250860439.1">
    <property type="nucleotide sequence ID" value="NZ_JAGSOJ010000003.1"/>
</dbReference>
<evidence type="ECO:0000313" key="1">
    <source>
        <dbReference type="EMBL" id="MCM1991332.1"/>
    </source>
</evidence>
<name>A0A9J6P519_9CLOT</name>